<evidence type="ECO:0000313" key="4">
    <source>
        <dbReference type="Proteomes" id="UP000260351"/>
    </source>
</evidence>
<dbReference type="EMBL" id="QUZK01000048">
    <property type="protein sequence ID" value="RFF29293.1"/>
    <property type="molecule type" value="Genomic_DNA"/>
</dbReference>
<keyword evidence="1" id="KW-0808">Transferase</keyword>
<protein>
    <recommendedName>
        <fullName evidence="2">Galactosyltransferase C-terminal domain-containing protein</fullName>
    </recommendedName>
</protein>
<dbReference type="Gene3D" id="3.90.550.10">
    <property type="entry name" value="Spore Coat Polysaccharide Biosynthesis Protein SpsA, Chain A"/>
    <property type="match status" value="1"/>
</dbReference>
<name>A0A3E1K5I3_9GAMM</name>
<dbReference type="GO" id="GO:0016740">
    <property type="term" value="F:transferase activity"/>
    <property type="evidence" value="ECO:0007669"/>
    <property type="project" value="UniProtKB-KW"/>
</dbReference>
<organism evidence="3 4">
    <name type="scientific">Wenzhouxiangella sediminis</name>
    <dbReference type="NCBI Taxonomy" id="1792836"/>
    <lineage>
        <taxon>Bacteria</taxon>
        <taxon>Pseudomonadati</taxon>
        <taxon>Pseudomonadota</taxon>
        <taxon>Gammaproteobacteria</taxon>
        <taxon>Chromatiales</taxon>
        <taxon>Wenzhouxiangellaceae</taxon>
        <taxon>Wenzhouxiangella</taxon>
    </lineage>
</organism>
<evidence type="ECO:0000256" key="1">
    <source>
        <dbReference type="ARBA" id="ARBA00022679"/>
    </source>
</evidence>
<dbReference type="RefSeq" id="WP_116651659.1">
    <property type="nucleotide sequence ID" value="NZ_QUZK01000048.1"/>
</dbReference>
<gene>
    <name evidence="3" type="ORF">DZC52_13370</name>
</gene>
<keyword evidence="4" id="KW-1185">Reference proteome</keyword>
<dbReference type="SUPFAM" id="SSF53448">
    <property type="entry name" value="Nucleotide-diphospho-sugar transferases"/>
    <property type="match status" value="1"/>
</dbReference>
<proteinExistence type="predicted"/>
<dbReference type="InterPro" id="IPR029044">
    <property type="entry name" value="Nucleotide-diphossugar_trans"/>
</dbReference>
<evidence type="ECO:0000259" key="2">
    <source>
        <dbReference type="Pfam" id="PF02709"/>
    </source>
</evidence>
<dbReference type="Pfam" id="PF02709">
    <property type="entry name" value="Glyco_transf_7C"/>
    <property type="match status" value="1"/>
</dbReference>
<dbReference type="OrthoDB" id="9801954at2"/>
<dbReference type="InterPro" id="IPR027791">
    <property type="entry name" value="Galactosyl_T_C"/>
</dbReference>
<dbReference type="AlphaFoldDB" id="A0A3E1K5I3"/>
<evidence type="ECO:0000313" key="3">
    <source>
        <dbReference type="EMBL" id="RFF29293.1"/>
    </source>
</evidence>
<accession>A0A3E1K5I3</accession>
<sequence length="267" mass="30206">MIERLACILTYREGEGKARRLNLDAFLRSLASHPELIVVVVEQDAVPRLEGSLPHPRAQHLFAYNPGPFNKSWGLNLGVRVVRSPWLMFTDADIVLGRALAGAVELLAAGYSVVKPYVRILDLDETESRRVRDGDFDWVPERAAERASDREAKGEFPPFAGGAVMMTQGVYDRMGGWDERFLGWGGEDDAMSYLLERARVPGTQLDLRPAVHLHHPRSPSSTSGQPHYRSNLTLLSEYQAMSDERLDRFLEIRRQLNGHRDKYRPLS</sequence>
<dbReference type="Proteomes" id="UP000260351">
    <property type="component" value="Unassembled WGS sequence"/>
</dbReference>
<feature type="domain" description="Galactosyltransferase C-terminal" evidence="2">
    <location>
        <begin position="151"/>
        <end position="201"/>
    </location>
</feature>
<reference evidence="3 4" key="1">
    <citation type="submission" date="2018-08" db="EMBL/GenBank/DDBJ databases">
        <title>Wenzhouxiangella salilacus sp. nov., a novel bacterium isolated from a saline lake in Xinjiang Province, China.</title>
        <authorList>
            <person name="Han S."/>
        </authorList>
    </citation>
    <scope>NUCLEOTIDE SEQUENCE [LARGE SCALE GENOMIC DNA]</scope>
    <source>
        <strain evidence="3 4">XDB06</strain>
    </source>
</reference>
<comment type="caution">
    <text evidence="3">The sequence shown here is derived from an EMBL/GenBank/DDBJ whole genome shotgun (WGS) entry which is preliminary data.</text>
</comment>